<dbReference type="AlphaFoldDB" id="X6NMY3"/>
<dbReference type="Gene3D" id="3.50.50.60">
    <property type="entry name" value="FAD/NAD(P)-binding domain"/>
    <property type="match status" value="1"/>
</dbReference>
<name>X6NMY3_RETFI</name>
<reference evidence="4 5" key="1">
    <citation type="journal article" date="2013" name="Curr. Biol.">
        <title>The Genome of the Foraminiferan Reticulomyxa filosa.</title>
        <authorList>
            <person name="Glockner G."/>
            <person name="Hulsmann N."/>
            <person name="Schleicher M."/>
            <person name="Noegel A.A."/>
            <person name="Eichinger L."/>
            <person name="Gallinger C."/>
            <person name="Pawlowski J."/>
            <person name="Sierra R."/>
            <person name="Euteneuer U."/>
            <person name="Pillet L."/>
            <person name="Moustafa A."/>
            <person name="Platzer M."/>
            <person name="Groth M."/>
            <person name="Szafranski K."/>
            <person name="Schliwa M."/>
        </authorList>
    </citation>
    <scope>NUCLEOTIDE SEQUENCE [LARGE SCALE GENOMIC DNA]</scope>
</reference>
<dbReference type="PANTHER" id="PTHR13789">
    <property type="entry name" value="MONOOXYGENASE"/>
    <property type="match status" value="1"/>
</dbReference>
<sequence>NNLQFFSSNDICSSKSTKLLPLKIRHTTKRKKKKKAPFFFFFLKKKKGKLSDLGETKTLEECETVQQLGDCCLATYHMLPCSGTYYGYIVYGKDAPYAIVKNKQLNVKWEDVTKFYGVTTALDEDKKRQLLNGPDIPYADHWMTLCSDGGKNEAMKQLLKWWFPYFYLNGDNGKLVELMIDKATMCGHMDLLIVDCNSHCKWYSRNYQSVVLVGDSAHAGLPMFGYGCNQAFADAIALAHVLGNVQNEYSATTSSASTVKHANHLNVKIRDALHDYYAHRFPYATAHSRAVASHLRYFTAPMHLHFIRRMSLILSKWRQSYRKGLQSQYPKLALICYLNWPIEKINKFLPKCIPIKILIEYIAEKTEQIIFHIMNVYFSKNANSNKLNLLK</sequence>
<dbReference type="PANTHER" id="PTHR13789:SF309">
    <property type="entry name" value="PUTATIVE (AFU_ORTHOLOGUE AFUA_6G14510)-RELATED"/>
    <property type="match status" value="1"/>
</dbReference>
<dbReference type="GO" id="GO:0004497">
    <property type="term" value="F:monooxygenase activity"/>
    <property type="evidence" value="ECO:0007669"/>
    <property type="project" value="UniProtKB-KW"/>
</dbReference>
<evidence type="ECO:0000313" key="4">
    <source>
        <dbReference type="EMBL" id="ETO26752.1"/>
    </source>
</evidence>
<protein>
    <recommendedName>
        <fullName evidence="3">FAD-binding domain-containing protein</fullName>
    </recommendedName>
</protein>
<proteinExistence type="predicted"/>
<dbReference type="EMBL" id="ASPP01007661">
    <property type="protein sequence ID" value="ETO26752.1"/>
    <property type="molecule type" value="Genomic_DNA"/>
</dbReference>
<dbReference type="InterPro" id="IPR036188">
    <property type="entry name" value="FAD/NAD-bd_sf"/>
</dbReference>
<feature type="domain" description="FAD-binding" evidence="3">
    <location>
        <begin position="209"/>
        <end position="248"/>
    </location>
</feature>
<gene>
    <name evidence="4" type="ORF">RFI_10383</name>
</gene>
<keyword evidence="2" id="KW-0503">Monooxygenase</keyword>
<dbReference type="InterPro" id="IPR050493">
    <property type="entry name" value="FAD-dep_Monooxygenase_BioMet"/>
</dbReference>
<dbReference type="GO" id="GO:0071949">
    <property type="term" value="F:FAD binding"/>
    <property type="evidence" value="ECO:0007669"/>
    <property type="project" value="InterPro"/>
</dbReference>
<keyword evidence="1" id="KW-0560">Oxidoreductase</keyword>
<feature type="non-terminal residue" evidence="4">
    <location>
        <position position="1"/>
    </location>
</feature>
<evidence type="ECO:0000313" key="5">
    <source>
        <dbReference type="Proteomes" id="UP000023152"/>
    </source>
</evidence>
<evidence type="ECO:0000259" key="3">
    <source>
        <dbReference type="Pfam" id="PF01494"/>
    </source>
</evidence>
<evidence type="ECO:0000256" key="2">
    <source>
        <dbReference type="ARBA" id="ARBA00023033"/>
    </source>
</evidence>
<dbReference type="SUPFAM" id="SSF51905">
    <property type="entry name" value="FAD/NAD(P)-binding domain"/>
    <property type="match status" value="1"/>
</dbReference>
<accession>X6NMY3</accession>
<organism evidence="4 5">
    <name type="scientific">Reticulomyxa filosa</name>
    <dbReference type="NCBI Taxonomy" id="46433"/>
    <lineage>
        <taxon>Eukaryota</taxon>
        <taxon>Sar</taxon>
        <taxon>Rhizaria</taxon>
        <taxon>Retaria</taxon>
        <taxon>Foraminifera</taxon>
        <taxon>Monothalamids</taxon>
        <taxon>Reticulomyxidae</taxon>
        <taxon>Reticulomyxa</taxon>
    </lineage>
</organism>
<comment type="caution">
    <text evidence="4">The sequence shown here is derived from an EMBL/GenBank/DDBJ whole genome shotgun (WGS) entry which is preliminary data.</text>
</comment>
<dbReference type="Pfam" id="PF01494">
    <property type="entry name" value="FAD_binding_3"/>
    <property type="match status" value="1"/>
</dbReference>
<keyword evidence="5" id="KW-1185">Reference proteome</keyword>
<dbReference type="InterPro" id="IPR002938">
    <property type="entry name" value="FAD-bd"/>
</dbReference>
<evidence type="ECO:0000256" key="1">
    <source>
        <dbReference type="ARBA" id="ARBA00023002"/>
    </source>
</evidence>
<dbReference type="Proteomes" id="UP000023152">
    <property type="component" value="Unassembled WGS sequence"/>
</dbReference>